<dbReference type="OrthoDB" id="9815205at2"/>
<reference evidence="4" key="1">
    <citation type="submission" date="2016-10" db="EMBL/GenBank/DDBJ databases">
        <authorList>
            <person name="Varghese N."/>
            <person name="Submissions S."/>
        </authorList>
    </citation>
    <scope>NUCLEOTIDE SEQUENCE [LARGE SCALE GENOMIC DNA]</scope>
    <source>
        <strain evidence="4">DSM 25811 / CCM 8410 / LMG 26954 / E90</strain>
    </source>
</reference>
<dbReference type="STRING" id="1285928.SAMN04487894_11954"/>
<dbReference type="PROSITE" id="PS51352">
    <property type="entry name" value="THIOREDOXIN_2"/>
    <property type="match status" value="1"/>
</dbReference>
<feature type="domain" description="Thioredoxin" evidence="2">
    <location>
        <begin position="136"/>
        <end position="279"/>
    </location>
</feature>
<dbReference type="InterPro" id="IPR050553">
    <property type="entry name" value="Thioredoxin_ResA/DsbE_sf"/>
</dbReference>
<dbReference type="GO" id="GO:0016491">
    <property type="term" value="F:oxidoreductase activity"/>
    <property type="evidence" value="ECO:0007669"/>
    <property type="project" value="InterPro"/>
</dbReference>
<accession>A0A1G6ZSZ9</accession>
<dbReference type="InterPro" id="IPR000866">
    <property type="entry name" value="AhpC/TSA"/>
</dbReference>
<dbReference type="RefSeq" id="WP_090392756.1">
    <property type="nucleotide sequence ID" value="NZ_FMZO01000019.1"/>
</dbReference>
<keyword evidence="4" id="KW-1185">Reference proteome</keyword>
<name>A0A1G6ZSZ9_NIADE</name>
<dbReference type="Gene3D" id="3.40.30.10">
    <property type="entry name" value="Glutaredoxin"/>
    <property type="match status" value="1"/>
</dbReference>
<protein>
    <submittedName>
        <fullName evidence="3">AhpC/TSA family protein</fullName>
    </submittedName>
</protein>
<feature type="chain" id="PRO_5011723950" evidence="1">
    <location>
        <begin position="20"/>
        <end position="279"/>
    </location>
</feature>
<evidence type="ECO:0000256" key="1">
    <source>
        <dbReference type="SAM" id="SignalP"/>
    </source>
</evidence>
<proteinExistence type="predicted"/>
<dbReference type="PANTHER" id="PTHR42852">
    <property type="entry name" value="THIOL:DISULFIDE INTERCHANGE PROTEIN DSBE"/>
    <property type="match status" value="1"/>
</dbReference>
<evidence type="ECO:0000313" key="3">
    <source>
        <dbReference type="EMBL" id="SDE05808.1"/>
    </source>
</evidence>
<feature type="signal peptide" evidence="1">
    <location>
        <begin position="1"/>
        <end position="19"/>
    </location>
</feature>
<dbReference type="EMBL" id="FMZO01000019">
    <property type="protein sequence ID" value="SDE05808.1"/>
    <property type="molecule type" value="Genomic_DNA"/>
</dbReference>
<dbReference type="PANTHER" id="PTHR42852:SF13">
    <property type="entry name" value="PROTEIN DIPZ"/>
    <property type="match status" value="1"/>
</dbReference>
<evidence type="ECO:0000259" key="2">
    <source>
        <dbReference type="PROSITE" id="PS51352"/>
    </source>
</evidence>
<sequence length="279" mass="31926">MKRSFIVLIPLFLWACNNAGGPVHTDNGAPAGSNEVLPDEDFFVDPGKLLEDHDSWYDYTYYNVHLSGDFMGLDADSVPIGKGAFLRRLMTGDVVAFKIKRYRGMPVYKLYPLTGRDEAIRSTSRQLASIEMKNFKMEGMRLPEFAFTDLRGQTYNTGSTKGKLLVLKCWFIHCLACVREFPECNALVEEYKNRNNLLFISLASDKKNDLEKFLSTRELEYAVIPEMDAYMSNKLNITMYPTHLLVGTDGKILKVVQSVKELQPFLEKEMKKTADQKKW</sequence>
<evidence type="ECO:0000313" key="4">
    <source>
        <dbReference type="Proteomes" id="UP000198757"/>
    </source>
</evidence>
<dbReference type="InterPro" id="IPR013766">
    <property type="entry name" value="Thioredoxin_domain"/>
</dbReference>
<dbReference type="Pfam" id="PF00578">
    <property type="entry name" value="AhpC-TSA"/>
    <property type="match status" value="1"/>
</dbReference>
<dbReference type="CDD" id="cd02966">
    <property type="entry name" value="TlpA_like_family"/>
    <property type="match status" value="1"/>
</dbReference>
<dbReference type="GO" id="GO:0016209">
    <property type="term" value="F:antioxidant activity"/>
    <property type="evidence" value="ECO:0007669"/>
    <property type="project" value="InterPro"/>
</dbReference>
<dbReference type="Proteomes" id="UP000198757">
    <property type="component" value="Unassembled WGS sequence"/>
</dbReference>
<dbReference type="InterPro" id="IPR036249">
    <property type="entry name" value="Thioredoxin-like_sf"/>
</dbReference>
<gene>
    <name evidence="3" type="ORF">SAMN04487894_11954</name>
</gene>
<organism evidence="3 4">
    <name type="scientific">Niabella drilacis (strain DSM 25811 / CCM 8410 / CCUG 62505 / LMG 26954 / E90)</name>
    <dbReference type="NCBI Taxonomy" id="1285928"/>
    <lineage>
        <taxon>Bacteria</taxon>
        <taxon>Pseudomonadati</taxon>
        <taxon>Bacteroidota</taxon>
        <taxon>Chitinophagia</taxon>
        <taxon>Chitinophagales</taxon>
        <taxon>Chitinophagaceae</taxon>
        <taxon>Niabella</taxon>
    </lineage>
</organism>
<dbReference type="AlphaFoldDB" id="A0A1G6ZSZ9"/>
<dbReference type="SUPFAM" id="SSF52833">
    <property type="entry name" value="Thioredoxin-like"/>
    <property type="match status" value="1"/>
</dbReference>
<keyword evidence="1" id="KW-0732">Signal</keyword>